<evidence type="ECO:0000256" key="1">
    <source>
        <dbReference type="SAM" id="Coils"/>
    </source>
</evidence>
<reference evidence="2 3" key="1">
    <citation type="journal article" date="2013" name="Genome Announc.">
        <title>Whole Genome Sequencing of Thermus oshimai JL-2 and Thermus thermophilus JL-18, Incomplete Denitrifiers from the United States Great Basin.</title>
        <authorList>
            <person name="Murugapiran S.K."/>
            <person name="Huntemann M."/>
            <person name="Wei C.L."/>
            <person name="Han J."/>
            <person name="Detter J.C."/>
            <person name="Han C.S."/>
            <person name="Erkkila T.H."/>
            <person name="Teshima H."/>
            <person name="Chen A."/>
            <person name="Kyrpides N."/>
            <person name="Mavrommatis K."/>
            <person name="Markowitz V."/>
            <person name="Szeto E."/>
            <person name="Ivanova N."/>
            <person name="Pagani I."/>
            <person name="Lam J."/>
            <person name="McDonald A.I."/>
            <person name="Dodsworth J.A."/>
            <person name="Pati A."/>
            <person name="Goodwin L."/>
            <person name="Peters L."/>
            <person name="Pitluck S."/>
            <person name="Woyke T."/>
            <person name="Hedlund B.P."/>
        </authorList>
    </citation>
    <scope>NUCLEOTIDE SEQUENCE</scope>
    <source>
        <strain evidence="2 3">JL-2</strain>
    </source>
</reference>
<dbReference type="EMBL" id="CP003249">
    <property type="protein sequence ID" value="AFV76560.1"/>
    <property type="molecule type" value="Genomic_DNA"/>
</dbReference>
<evidence type="ECO:0000313" key="2">
    <source>
        <dbReference type="EMBL" id="AFV76560.1"/>
    </source>
</evidence>
<keyword evidence="3" id="KW-1185">Reference proteome</keyword>
<organism evidence="2 3">
    <name type="scientific">Thermus oshimai JL-2</name>
    <dbReference type="NCBI Taxonomy" id="751945"/>
    <lineage>
        <taxon>Bacteria</taxon>
        <taxon>Thermotogati</taxon>
        <taxon>Deinococcota</taxon>
        <taxon>Deinococci</taxon>
        <taxon>Thermales</taxon>
        <taxon>Thermaceae</taxon>
        <taxon>Thermus</taxon>
    </lineage>
</organism>
<dbReference type="STRING" id="751945.Theos_1532"/>
<keyword evidence="1" id="KW-0175">Coiled coil</keyword>
<dbReference type="Proteomes" id="UP000000211">
    <property type="component" value="Chromosome"/>
</dbReference>
<dbReference type="KEGG" id="tos:Theos_1532"/>
<name>K7QZX8_THEOS</name>
<sequence>MGWIGFGNLCPLPHPASPHLGGGTVLRMDEEKVSMEERIQAFYRQSGGPLNPQIPKLIEKHLLYGKDHGPPGRKETLMDVFNRWMAEDPSVQFLVGLYLQNRMRRDSLEVKVAALERELRTLREELNTIKCQLSELRALLSSSAGQ</sequence>
<protein>
    <submittedName>
        <fullName evidence="2">Uncharacterized protein</fullName>
    </submittedName>
</protein>
<dbReference type="PATRIC" id="fig|751945.3.peg.1514"/>
<proteinExistence type="predicted"/>
<feature type="coiled-coil region" evidence="1">
    <location>
        <begin position="105"/>
        <end position="139"/>
    </location>
</feature>
<dbReference type="AlphaFoldDB" id="K7QZX8"/>
<dbReference type="eggNOG" id="ENOG50335TI">
    <property type="taxonomic scope" value="Bacteria"/>
</dbReference>
<dbReference type="HOGENOM" id="CLU_148734_0_0_0"/>
<gene>
    <name evidence="2" type="ORF">Theos_1532</name>
</gene>
<accession>K7QZX8</accession>
<evidence type="ECO:0000313" key="3">
    <source>
        <dbReference type="Proteomes" id="UP000000211"/>
    </source>
</evidence>